<accession>A0ABQ1MGS6</accession>
<reference evidence="3" key="1">
    <citation type="journal article" date="2019" name="Int. J. Syst. Evol. Microbiol.">
        <title>The Global Catalogue of Microorganisms (GCM) 10K type strain sequencing project: providing services to taxonomists for standard genome sequencing and annotation.</title>
        <authorList>
            <consortium name="The Broad Institute Genomics Platform"/>
            <consortium name="The Broad Institute Genome Sequencing Center for Infectious Disease"/>
            <person name="Wu L."/>
            <person name="Ma J."/>
        </authorList>
    </citation>
    <scope>NUCLEOTIDE SEQUENCE [LARGE SCALE GENOMIC DNA]</scope>
    <source>
        <strain evidence="3">CGMCC 1.12479</strain>
    </source>
</reference>
<dbReference type="Proteomes" id="UP000635885">
    <property type="component" value="Unassembled WGS sequence"/>
</dbReference>
<keyword evidence="2" id="KW-0132">Cell division</keyword>
<keyword evidence="2" id="KW-0131">Cell cycle</keyword>
<dbReference type="InterPro" id="IPR003812">
    <property type="entry name" value="Fido"/>
</dbReference>
<proteinExistence type="predicted"/>
<keyword evidence="3" id="KW-1185">Reference proteome</keyword>
<dbReference type="GO" id="GO:0051301">
    <property type="term" value="P:cell division"/>
    <property type="evidence" value="ECO:0007669"/>
    <property type="project" value="UniProtKB-KW"/>
</dbReference>
<organism evidence="2 3">
    <name type="scientific">Belliella aquatica</name>
    <dbReference type="NCBI Taxonomy" id="1323734"/>
    <lineage>
        <taxon>Bacteria</taxon>
        <taxon>Pseudomonadati</taxon>
        <taxon>Bacteroidota</taxon>
        <taxon>Cytophagia</taxon>
        <taxon>Cytophagales</taxon>
        <taxon>Cyclobacteriaceae</taxon>
        <taxon>Belliella</taxon>
    </lineage>
</organism>
<dbReference type="PROSITE" id="PS51459">
    <property type="entry name" value="FIDO"/>
    <property type="match status" value="1"/>
</dbReference>
<dbReference type="Gene3D" id="1.10.3290.10">
    <property type="entry name" value="Fido-like domain"/>
    <property type="match status" value="1"/>
</dbReference>
<gene>
    <name evidence="2" type="ORF">GCM10010993_15010</name>
</gene>
<dbReference type="RefSeq" id="WP_188441340.1">
    <property type="nucleotide sequence ID" value="NZ_BMFD01000004.1"/>
</dbReference>
<evidence type="ECO:0000313" key="3">
    <source>
        <dbReference type="Proteomes" id="UP000635885"/>
    </source>
</evidence>
<dbReference type="PANTHER" id="PTHR13504:SF38">
    <property type="entry name" value="FIDO DOMAIN-CONTAINING PROTEIN"/>
    <property type="match status" value="1"/>
</dbReference>
<name>A0ABQ1MGS6_9BACT</name>
<dbReference type="EMBL" id="BMFD01000004">
    <property type="protein sequence ID" value="GGC37181.1"/>
    <property type="molecule type" value="Genomic_DNA"/>
</dbReference>
<sequence length="528" mass="60575">MTKSAYFSSDAPIILGKVKPCIGWSVGYAAIIETLGLQVPIPLKTVMVAEKNQQMETDDFKVLPNRYLPQDDPSLSKEKALYNHLVFALKYEGVNLLFFAKLYFFLKPEEILKLVLTEPSGQYSRRIWFLLEWTTGQVIAGKEDLSKKSYVKVIDDRLQYAVTGIKSPRHMVINNLPGTSQFCPLIQKSAKLEAHIASNYIGMHRELVRGFRKDIIQRTSAFLLLKDSKASFTIEGESPKSKRASRWGNAIGQAGQYELSKEEFIRLQQLVIENTRFIDMGLRKKGGFVGEHDRYSGEPIPEHISAREKDLEILIEGLVETSRLLIAEKFNPVLAAAAIAFGFVFIHPFEDGNGRIHRYLIHHILAKKKFSDQGIIFPVSSSILDHIDDYRKVLETYSRPLLDFVDWKQTSDHNVQVTNETLDYYRFFDATPQAEFLFDCVKETIEKIIPNEINFLANYDLFKHYLEEEFEMPDKLISMIVRFLEQNNGVLSKRAKAKEFKELTDSEVKAIETQYKSIFNSQAELGEI</sequence>
<dbReference type="PANTHER" id="PTHR13504">
    <property type="entry name" value="FIDO DOMAIN-CONTAINING PROTEIN DDB_G0283145"/>
    <property type="match status" value="1"/>
</dbReference>
<dbReference type="InterPro" id="IPR040198">
    <property type="entry name" value="Fido_containing"/>
</dbReference>
<evidence type="ECO:0000313" key="2">
    <source>
        <dbReference type="EMBL" id="GGC37181.1"/>
    </source>
</evidence>
<dbReference type="SUPFAM" id="SSF140931">
    <property type="entry name" value="Fic-like"/>
    <property type="match status" value="1"/>
</dbReference>
<evidence type="ECO:0000259" key="1">
    <source>
        <dbReference type="PROSITE" id="PS51459"/>
    </source>
</evidence>
<comment type="caution">
    <text evidence="2">The sequence shown here is derived from an EMBL/GenBank/DDBJ whole genome shotgun (WGS) entry which is preliminary data.</text>
</comment>
<protein>
    <submittedName>
        <fullName evidence="2">Cell division protein Fic</fullName>
    </submittedName>
</protein>
<feature type="domain" description="Fido" evidence="1">
    <location>
        <begin position="259"/>
        <end position="410"/>
    </location>
</feature>
<dbReference type="Pfam" id="PF02661">
    <property type="entry name" value="Fic"/>
    <property type="match status" value="1"/>
</dbReference>
<dbReference type="InterPro" id="IPR036597">
    <property type="entry name" value="Fido-like_dom_sf"/>
</dbReference>